<reference evidence="7" key="1">
    <citation type="submission" date="2021-04" db="EMBL/GenBank/DDBJ databases">
        <title>Genome based classification of Actinospica acidithermotolerans sp. nov., an actinobacterium isolated from an Indonesian hot spring.</title>
        <authorList>
            <person name="Kusuma A.B."/>
            <person name="Putra K.E."/>
            <person name="Nafisah S."/>
            <person name="Loh J."/>
            <person name="Nouioui I."/>
            <person name="Goodfellow M."/>
        </authorList>
    </citation>
    <scope>NUCLEOTIDE SEQUENCE</scope>
    <source>
        <strain evidence="7">MGRD01-02</strain>
    </source>
</reference>
<evidence type="ECO:0000256" key="1">
    <source>
        <dbReference type="ARBA" id="ARBA00004651"/>
    </source>
</evidence>
<keyword evidence="3 6" id="KW-0812">Transmembrane</keyword>
<feature type="transmembrane region" description="Helical" evidence="6">
    <location>
        <begin position="123"/>
        <end position="142"/>
    </location>
</feature>
<keyword evidence="5 6" id="KW-0472">Membrane</keyword>
<name>A0A941IIX4_9ACTN</name>
<evidence type="ECO:0000256" key="3">
    <source>
        <dbReference type="ARBA" id="ARBA00022692"/>
    </source>
</evidence>
<feature type="transmembrane region" description="Helical" evidence="6">
    <location>
        <begin position="89"/>
        <end position="111"/>
    </location>
</feature>
<feature type="transmembrane region" description="Helical" evidence="6">
    <location>
        <begin position="12"/>
        <end position="30"/>
    </location>
</feature>
<dbReference type="InterPro" id="IPR050833">
    <property type="entry name" value="Poly_Biosynth_Transport"/>
</dbReference>
<evidence type="ECO:0000256" key="6">
    <source>
        <dbReference type="SAM" id="Phobius"/>
    </source>
</evidence>
<comment type="subcellular location">
    <subcellularLocation>
        <location evidence="1">Cell membrane</location>
        <topology evidence="1">Multi-pass membrane protein</topology>
    </subcellularLocation>
</comment>
<feature type="transmembrane region" description="Helical" evidence="6">
    <location>
        <begin position="260"/>
        <end position="278"/>
    </location>
</feature>
<feature type="transmembrane region" description="Helical" evidence="6">
    <location>
        <begin position="331"/>
        <end position="348"/>
    </location>
</feature>
<feature type="transmembrane region" description="Helical" evidence="6">
    <location>
        <begin position="180"/>
        <end position="199"/>
    </location>
</feature>
<feature type="transmembrane region" description="Helical" evidence="6">
    <location>
        <begin position="42"/>
        <end position="68"/>
    </location>
</feature>
<keyword evidence="4 6" id="KW-1133">Transmembrane helix</keyword>
<proteinExistence type="predicted"/>
<feature type="transmembrane region" description="Helical" evidence="6">
    <location>
        <begin position="386"/>
        <end position="406"/>
    </location>
</feature>
<evidence type="ECO:0000313" key="8">
    <source>
        <dbReference type="Proteomes" id="UP000676325"/>
    </source>
</evidence>
<feature type="transmembrane region" description="Helical" evidence="6">
    <location>
        <begin position="154"/>
        <end position="174"/>
    </location>
</feature>
<comment type="caution">
    <text evidence="7">The sequence shown here is derived from an EMBL/GenBank/DDBJ whole genome shotgun (WGS) entry which is preliminary data.</text>
</comment>
<gene>
    <name evidence="7" type="ORF">KDK95_02655</name>
</gene>
<dbReference type="PANTHER" id="PTHR30250:SF11">
    <property type="entry name" value="O-ANTIGEN TRANSPORTER-RELATED"/>
    <property type="match status" value="1"/>
</dbReference>
<dbReference type="AlphaFoldDB" id="A0A941IIX4"/>
<evidence type="ECO:0008006" key="9">
    <source>
        <dbReference type="Google" id="ProtNLM"/>
    </source>
</evidence>
<dbReference type="RefSeq" id="WP_212516349.1">
    <property type="nucleotide sequence ID" value="NZ_JAGSOH010000004.1"/>
</dbReference>
<evidence type="ECO:0000256" key="2">
    <source>
        <dbReference type="ARBA" id="ARBA00022475"/>
    </source>
</evidence>
<dbReference type="EMBL" id="JAGSOH010000004">
    <property type="protein sequence ID" value="MBR7825191.1"/>
    <property type="molecule type" value="Genomic_DNA"/>
</dbReference>
<keyword evidence="8" id="KW-1185">Reference proteome</keyword>
<feature type="transmembrane region" description="Helical" evidence="6">
    <location>
        <begin position="220"/>
        <end position="240"/>
    </location>
</feature>
<dbReference type="PANTHER" id="PTHR30250">
    <property type="entry name" value="PST FAMILY PREDICTED COLANIC ACID TRANSPORTER"/>
    <property type="match status" value="1"/>
</dbReference>
<dbReference type="GO" id="GO:0005886">
    <property type="term" value="C:plasma membrane"/>
    <property type="evidence" value="ECO:0007669"/>
    <property type="project" value="UniProtKB-SubCell"/>
</dbReference>
<feature type="transmembrane region" description="Helical" evidence="6">
    <location>
        <begin position="360"/>
        <end position="380"/>
    </location>
</feature>
<dbReference type="Proteomes" id="UP000676325">
    <property type="component" value="Unassembled WGS sequence"/>
</dbReference>
<feature type="transmembrane region" description="Helical" evidence="6">
    <location>
        <begin position="290"/>
        <end position="311"/>
    </location>
</feature>
<keyword evidence="2" id="KW-1003">Cell membrane</keyword>
<evidence type="ECO:0000313" key="7">
    <source>
        <dbReference type="EMBL" id="MBR7825191.1"/>
    </source>
</evidence>
<evidence type="ECO:0000256" key="5">
    <source>
        <dbReference type="ARBA" id="ARBA00023136"/>
    </source>
</evidence>
<organism evidence="7 8">
    <name type="scientific">Actinospica acidithermotolerans</name>
    <dbReference type="NCBI Taxonomy" id="2828514"/>
    <lineage>
        <taxon>Bacteria</taxon>
        <taxon>Bacillati</taxon>
        <taxon>Actinomycetota</taxon>
        <taxon>Actinomycetes</taxon>
        <taxon>Catenulisporales</taxon>
        <taxon>Actinospicaceae</taxon>
        <taxon>Actinospica</taxon>
    </lineage>
</organism>
<protein>
    <recommendedName>
        <fullName evidence="9">Polysaccharide biosynthesis protein</fullName>
    </recommendedName>
</protein>
<accession>A0A941IIX4</accession>
<evidence type="ECO:0000256" key="4">
    <source>
        <dbReference type="ARBA" id="ARBA00022989"/>
    </source>
</evidence>
<sequence length="425" mass="44235">MARKLLADSATVAVGMLAGNALSYGFSFYLSHRLGSADYGQIGTLLALFLIASIPATSLQAVTARRIAAAKAQDGGRAGDRVHAIAGPLLRWSVVVGLGEAVAFVLLSPVISAALPAISTAQVAWTAVSLLPFSVISGYFGLSQGASRFRDFTMLFILVYGMKLAAGVIVGRTLENPTLVMAAVALSWFPACAVCHHVLRDTVTVRTLIRGDGYLLELRRASWGMGVALLLSLLDGLLSAHYYSGPTLGSYQAGALFTRAGYFGPQFIGILVYPRLAVPETRKKALRAGVAASVAIGAFVIVVSALSAGPLIDFAFGEHYTDGSAFELSKVAWIFAYAGAMQSLVQLAQLDAVARGSAAVGWLVLCGTGTELATIMTVAHHDPVQLISVAAVIATATAAGGLLLAARSKHESGLQLRKAECLPAT</sequence>